<keyword evidence="3" id="KW-1185">Reference proteome</keyword>
<dbReference type="Proteomes" id="UP000053958">
    <property type="component" value="Unassembled WGS sequence"/>
</dbReference>
<dbReference type="OrthoDB" id="3891049at2759"/>
<keyword evidence="1" id="KW-0732">Signal</keyword>
<accession>A0A0F4YMY3</accession>
<dbReference type="STRING" id="1408163.A0A0F4YMY3"/>
<sequence>MYLYKTLVSFLVALSLIAGCANAAQQPEDIRNACDGLASATYGLKDLVLSMNSTSKSGNMKDVYNQFDTIFDQTLEEVGAMSGSAVIQQQDSMQIVYEAFSNFLVRAVTDTVTLQSYFFNLIAIFPSNTSYNPQASDQKGQVDNHFQQAIDAFHAIQGNPQLTVPL</sequence>
<organism evidence="2 3">
    <name type="scientific">Rasamsonia emersonii (strain ATCC 16479 / CBS 393.64 / IMI 116815)</name>
    <dbReference type="NCBI Taxonomy" id="1408163"/>
    <lineage>
        <taxon>Eukaryota</taxon>
        <taxon>Fungi</taxon>
        <taxon>Dikarya</taxon>
        <taxon>Ascomycota</taxon>
        <taxon>Pezizomycotina</taxon>
        <taxon>Eurotiomycetes</taxon>
        <taxon>Eurotiomycetidae</taxon>
        <taxon>Eurotiales</taxon>
        <taxon>Trichocomaceae</taxon>
        <taxon>Rasamsonia</taxon>
    </lineage>
</organism>
<evidence type="ECO:0000313" key="3">
    <source>
        <dbReference type="Proteomes" id="UP000053958"/>
    </source>
</evidence>
<dbReference type="EMBL" id="LASV01000372">
    <property type="protein sequence ID" value="KKA19191.1"/>
    <property type="molecule type" value="Genomic_DNA"/>
</dbReference>
<reference evidence="2 3" key="1">
    <citation type="submission" date="2015-04" db="EMBL/GenBank/DDBJ databases">
        <authorList>
            <person name="Heijne W.H."/>
            <person name="Fedorova N.D."/>
            <person name="Nierman W.C."/>
            <person name="Vollebregt A.W."/>
            <person name="Zhao Z."/>
            <person name="Wu L."/>
            <person name="Kumar M."/>
            <person name="Stam H."/>
            <person name="van den Berg M.A."/>
            <person name="Pel H.J."/>
        </authorList>
    </citation>
    <scope>NUCLEOTIDE SEQUENCE [LARGE SCALE GENOMIC DNA]</scope>
    <source>
        <strain evidence="2 3">CBS 393.64</strain>
    </source>
</reference>
<feature type="chain" id="PRO_5002481847" description="Antigenic cell wall galactomannoprotein" evidence="1">
    <location>
        <begin position="24"/>
        <end position="166"/>
    </location>
</feature>
<name>A0A0F4YMY3_RASE3</name>
<evidence type="ECO:0008006" key="4">
    <source>
        <dbReference type="Google" id="ProtNLM"/>
    </source>
</evidence>
<comment type="caution">
    <text evidence="2">The sequence shown here is derived from an EMBL/GenBank/DDBJ whole genome shotgun (WGS) entry which is preliminary data.</text>
</comment>
<proteinExistence type="predicted"/>
<dbReference type="GeneID" id="25319124"/>
<evidence type="ECO:0000256" key="1">
    <source>
        <dbReference type="SAM" id="SignalP"/>
    </source>
</evidence>
<gene>
    <name evidence="2" type="ORF">T310_6842</name>
</gene>
<dbReference type="AlphaFoldDB" id="A0A0F4YMY3"/>
<protein>
    <recommendedName>
        <fullName evidence="4">Antigenic cell wall galactomannoprotein</fullName>
    </recommendedName>
</protein>
<dbReference type="PROSITE" id="PS51257">
    <property type="entry name" value="PROKAR_LIPOPROTEIN"/>
    <property type="match status" value="1"/>
</dbReference>
<feature type="signal peptide" evidence="1">
    <location>
        <begin position="1"/>
        <end position="23"/>
    </location>
</feature>
<evidence type="ECO:0000313" key="2">
    <source>
        <dbReference type="EMBL" id="KKA19191.1"/>
    </source>
</evidence>
<dbReference type="RefSeq" id="XP_013325803.1">
    <property type="nucleotide sequence ID" value="XM_013470349.1"/>
</dbReference>